<dbReference type="PROSITE" id="PS50943">
    <property type="entry name" value="HTH_CROC1"/>
    <property type="match status" value="1"/>
</dbReference>
<evidence type="ECO:0000313" key="3">
    <source>
        <dbReference type="Proteomes" id="UP001589667"/>
    </source>
</evidence>
<dbReference type="EMBL" id="JBHMBL010000001">
    <property type="protein sequence ID" value="MFB9641313.1"/>
    <property type="molecule type" value="Genomic_DNA"/>
</dbReference>
<evidence type="ECO:0000259" key="1">
    <source>
        <dbReference type="PROSITE" id="PS50943"/>
    </source>
</evidence>
<proteinExistence type="predicted"/>
<dbReference type="SMART" id="SM00530">
    <property type="entry name" value="HTH_XRE"/>
    <property type="match status" value="1"/>
</dbReference>
<dbReference type="SUPFAM" id="SSF47413">
    <property type="entry name" value="lambda repressor-like DNA-binding domains"/>
    <property type="match status" value="1"/>
</dbReference>
<accession>A0ABV5SLV0</accession>
<dbReference type="Pfam" id="PF13560">
    <property type="entry name" value="HTH_31"/>
    <property type="match status" value="1"/>
</dbReference>
<dbReference type="Proteomes" id="UP001589667">
    <property type="component" value="Unassembled WGS sequence"/>
</dbReference>
<name>A0ABV5SLV0_9MICO</name>
<keyword evidence="3" id="KW-1185">Reference proteome</keyword>
<dbReference type="RefSeq" id="WP_157422921.1">
    <property type="nucleotide sequence ID" value="NZ_BAAANI010000006.1"/>
</dbReference>
<reference evidence="2 3" key="1">
    <citation type="submission" date="2024-09" db="EMBL/GenBank/DDBJ databases">
        <authorList>
            <person name="Sun Q."/>
            <person name="Mori K."/>
        </authorList>
    </citation>
    <scope>NUCLEOTIDE SEQUENCE [LARGE SCALE GENOMIC DNA]</scope>
    <source>
        <strain evidence="2 3">JCM 14321</strain>
    </source>
</reference>
<organism evidence="2 3">
    <name type="scientific">Agromyces lapidis</name>
    <dbReference type="NCBI Taxonomy" id="279574"/>
    <lineage>
        <taxon>Bacteria</taxon>
        <taxon>Bacillati</taxon>
        <taxon>Actinomycetota</taxon>
        <taxon>Actinomycetes</taxon>
        <taxon>Micrococcales</taxon>
        <taxon>Microbacteriaceae</taxon>
        <taxon>Agromyces</taxon>
    </lineage>
</organism>
<feature type="domain" description="HTH cro/C1-type" evidence="1">
    <location>
        <begin position="21"/>
        <end position="75"/>
    </location>
</feature>
<dbReference type="Gene3D" id="1.10.260.40">
    <property type="entry name" value="lambda repressor-like DNA-binding domains"/>
    <property type="match status" value="1"/>
</dbReference>
<dbReference type="InterPro" id="IPR001387">
    <property type="entry name" value="Cro/C1-type_HTH"/>
</dbReference>
<protein>
    <submittedName>
        <fullName evidence="2">Helix-turn-helix transcriptional regulator</fullName>
    </submittedName>
</protein>
<dbReference type="InterPro" id="IPR010982">
    <property type="entry name" value="Lambda_DNA-bd_dom_sf"/>
</dbReference>
<sequence length="97" mass="10858">MTCEQEATMFVGTPRDWGNVVRERRVELGITQGELAERVGRARQWVVRFESGHAGSASVDSLTKLLDALDLYVDVNATSEDPDPMFTDLDGTDHFDR</sequence>
<evidence type="ECO:0000313" key="2">
    <source>
        <dbReference type="EMBL" id="MFB9641313.1"/>
    </source>
</evidence>
<comment type="caution">
    <text evidence="2">The sequence shown here is derived from an EMBL/GenBank/DDBJ whole genome shotgun (WGS) entry which is preliminary data.</text>
</comment>
<dbReference type="CDD" id="cd00093">
    <property type="entry name" value="HTH_XRE"/>
    <property type="match status" value="1"/>
</dbReference>
<gene>
    <name evidence="2" type="ORF">ACFFQV_03315</name>
</gene>